<dbReference type="SMART" id="SM00216">
    <property type="entry name" value="VWD"/>
    <property type="match status" value="1"/>
</dbReference>
<dbReference type="PANTHER" id="PTHR14949:SF54">
    <property type="entry name" value="VWFD DOMAIN-CONTAINING PROTEIN"/>
    <property type="match status" value="1"/>
</dbReference>
<dbReference type="Gene3D" id="2.10.25.10">
    <property type="entry name" value="Laminin"/>
    <property type="match status" value="1"/>
</dbReference>
<gene>
    <name evidence="7" type="ORF">LSH36_415g01018</name>
</gene>
<organism evidence="7 8">
    <name type="scientific">Paralvinella palmiformis</name>
    <dbReference type="NCBI Taxonomy" id="53620"/>
    <lineage>
        <taxon>Eukaryota</taxon>
        <taxon>Metazoa</taxon>
        <taxon>Spiralia</taxon>
        <taxon>Lophotrochozoa</taxon>
        <taxon>Annelida</taxon>
        <taxon>Polychaeta</taxon>
        <taxon>Sedentaria</taxon>
        <taxon>Canalipalpata</taxon>
        <taxon>Terebellida</taxon>
        <taxon>Terebelliformia</taxon>
        <taxon>Alvinellidae</taxon>
        <taxon>Paralvinella</taxon>
    </lineage>
</organism>
<accession>A0AAD9JDD0</accession>
<keyword evidence="1" id="KW-0732">Signal</keyword>
<dbReference type="InterPro" id="IPR000742">
    <property type="entry name" value="EGF"/>
</dbReference>
<dbReference type="PANTHER" id="PTHR14949">
    <property type="entry name" value="EGF-LIKE-DOMAIN, MULTIPLE 7, 8"/>
    <property type="match status" value="1"/>
</dbReference>
<feature type="region of interest" description="Disordered" evidence="4">
    <location>
        <begin position="249"/>
        <end position="274"/>
    </location>
</feature>
<dbReference type="AlphaFoldDB" id="A0AAD9JDD0"/>
<keyword evidence="8" id="KW-1185">Reference proteome</keyword>
<name>A0AAD9JDD0_9ANNE</name>
<feature type="domain" description="VWFD" evidence="6">
    <location>
        <begin position="447"/>
        <end position="649"/>
    </location>
</feature>
<dbReference type="PROSITE" id="PS51233">
    <property type="entry name" value="VWFD"/>
    <property type="match status" value="1"/>
</dbReference>
<dbReference type="GO" id="GO:0009986">
    <property type="term" value="C:cell surface"/>
    <property type="evidence" value="ECO:0007669"/>
    <property type="project" value="TreeGrafter"/>
</dbReference>
<evidence type="ECO:0000256" key="2">
    <source>
        <dbReference type="ARBA" id="ARBA00023157"/>
    </source>
</evidence>
<reference evidence="7" key="1">
    <citation type="journal article" date="2023" name="Mol. Biol. Evol.">
        <title>Third-Generation Sequencing Reveals the Adaptive Role of the Epigenome in Three Deep-Sea Polychaetes.</title>
        <authorList>
            <person name="Perez M."/>
            <person name="Aroh O."/>
            <person name="Sun Y."/>
            <person name="Lan Y."/>
            <person name="Juniper S.K."/>
            <person name="Young C.R."/>
            <person name="Angers B."/>
            <person name="Qian P.Y."/>
        </authorList>
    </citation>
    <scope>NUCLEOTIDE SEQUENCE</scope>
    <source>
        <strain evidence="7">P08H-3</strain>
    </source>
</reference>
<dbReference type="GO" id="GO:0005576">
    <property type="term" value="C:extracellular region"/>
    <property type="evidence" value="ECO:0007669"/>
    <property type="project" value="TreeGrafter"/>
</dbReference>
<evidence type="ECO:0000256" key="4">
    <source>
        <dbReference type="SAM" id="MobiDB-lite"/>
    </source>
</evidence>
<protein>
    <recommendedName>
        <fullName evidence="6">VWFD domain-containing protein</fullName>
    </recommendedName>
</protein>
<dbReference type="InterPro" id="IPR058727">
    <property type="entry name" value="Helical_Vwde"/>
</dbReference>
<dbReference type="GO" id="GO:0005102">
    <property type="term" value="F:signaling receptor binding"/>
    <property type="evidence" value="ECO:0007669"/>
    <property type="project" value="TreeGrafter"/>
</dbReference>
<dbReference type="InterPro" id="IPR001846">
    <property type="entry name" value="VWF_type-D"/>
</dbReference>
<comment type="caution">
    <text evidence="7">The sequence shown here is derived from an EMBL/GenBank/DDBJ whole genome shotgun (WGS) entry which is preliminary data.</text>
</comment>
<keyword evidence="3" id="KW-0325">Glycoprotein</keyword>
<evidence type="ECO:0000256" key="3">
    <source>
        <dbReference type="ARBA" id="ARBA00023180"/>
    </source>
</evidence>
<dbReference type="InterPro" id="IPR050969">
    <property type="entry name" value="Dev_Signal_Modulators"/>
</dbReference>
<dbReference type="Proteomes" id="UP001208570">
    <property type="component" value="Unassembled WGS sequence"/>
</dbReference>
<evidence type="ECO:0000259" key="6">
    <source>
        <dbReference type="PROSITE" id="PS51233"/>
    </source>
</evidence>
<dbReference type="EMBL" id="JAODUP010000415">
    <property type="protein sequence ID" value="KAK2150260.1"/>
    <property type="molecule type" value="Genomic_DNA"/>
</dbReference>
<evidence type="ECO:0000256" key="1">
    <source>
        <dbReference type="ARBA" id="ARBA00022729"/>
    </source>
</evidence>
<dbReference type="Pfam" id="PF00094">
    <property type="entry name" value="VWD"/>
    <property type="match status" value="1"/>
</dbReference>
<keyword evidence="5" id="KW-1133">Transmembrane helix</keyword>
<keyword evidence="5" id="KW-0472">Membrane</keyword>
<evidence type="ECO:0000313" key="8">
    <source>
        <dbReference type="Proteomes" id="UP001208570"/>
    </source>
</evidence>
<sequence length="1138" mass="127570">MLGFYPFIVPSDLMNFVLAILLFSCVTLSGSDFHLPTYKWTFDIYYNSSGVDDISPPCGTYYAETFLGSFVMSPTWLESQCREHGITGSMHVEIAHRATVNLFKTQVAVSVNIYLRSVDGKKNDLLDCGSIINETLLDSEKLVNSSFLSQIRYLDGKSDNESVCVAAILSPHHFYYEADVWICQDNYTFVEETWDCVLEGEIDQSGVTDNGQSSENTYITAPRDQTSDIMSGISVSDATATPSTVTSVIEAPPSNSHRNETHRTVPSKPWPVTSPPGIEVTADKVLRDYWGIELLEKSSTIHLIEGGPEVTLDVRFWANRSVICDGIAMASECRVTLNVSIAGGVYSSPICRKTGRSVPQVVFGKPKWGNVAKQTHCAVHMSEDATELGQTTRLVLRAVQDNKYDGRQFRQLSLSLTVAKRTENNMEIITKTAFRIPVMIDDQDRKATCQSINDPHITTFDGLEYNNYYEGEFVMYSHKELPAKVHVVYQRCSQSVQASCNCAVAIQSGDDVFVVDRCYRDKKPPKRISGKAHEFNRMSTKLYLNGDLTPGTKIYQEADGKKYYIYLPHGAFIKVMINGMLINVWIMASPADLRKTKGLCGFYDGVRGTDMVFPNGSQYSDKGILSGNRGQPVPLVLDWRVDIDGPDSLLRGIPRHKKPYLPPKYCLCLEDNIAEPYCSYSAHINNCDILKGVDVTDMFIRHAIKPSHQPTRWRRSIEDNTISVITQKPILIDKHFVPPKYKWDKNTKWNDVTAKEFCSQYIRDNYTIGQLCAENVPSVNFKQEINTCIEDIQITGGTSWASSARDAMKEQCLEEIQKNASLPSDMAGHIERSMCINDCSQHGLCVNNTCHCQIGYTSRDCSVSELTPPYVAEMPHYGLCDIRNMNCSRVIVYGDNFLNSDSLACYFQECEVTDSTYTPKDIILKRKAIFINFNAVECVVPEIRSYLISVSNNGINKSDPLLFLPFDPQCNTCNTFNTTCVKVKNSCIIDGMCYTAGETSPNDECLICKPVDNELQWSIVNDVKCHKPWWMTFKLPNWAVAVPAAIGGSIVGVLAGFLLYKCCRRNHKRRESGPVDLATHALPDDSAFDDAILHRNRGLPVFSSERFAEISHPQSDPDTYFYNDGRGVENGVDSTTYF</sequence>
<evidence type="ECO:0000313" key="7">
    <source>
        <dbReference type="EMBL" id="KAK2150260.1"/>
    </source>
</evidence>
<feature type="transmembrane region" description="Helical" evidence="5">
    <location>
        <begin position="1038"/>
        <end position="1060"/>
    </location>
</feature>
<dbReference type="PROSITE" id="PS01186">
    <property type="entry name" value="EGF_2"/>
    <property type="match status" value="1"/>
</dbReference>
<keyword evidence="5" id="KW-0812">Transmembrane</keyword>
<evidence type="ECO:0000256" key="5">
    <source>
        <dbReference type="SAM" id="Phobius"/>
    </source>
</evidence>
<dbReference type="Pfam" id="PF26129">
    <property type="entry name" value="Vwde"/>
    <property type="match status" value="1"/>
</dbReference>
<proteinExistence type="predicted"/>
<dbReference type="FunFam" id="2.10.25.10:FF:000001">
    <property type="entry name" value="Tenascin C"/>
    <property type="match status" value="1"/>
</dbReference>
<keyword evidence="2" id="KW-1015">Disulfide bond</keyword>